<keyword evidence="4" id="KW-0255">Endonuclease</keyword>
<keyword evidence="3" id="KW-0540">Nuclease</keyword>
<dbReference type="RefSeq" id="WP_339555140.1">
    <property type="nucleotide sequence ID" value="NZ_CP159258.1"/>
</dbReference>
<dbReference type="Pfam" id="PF06958">
    <property type="entry name" value="Pyocin_S"/>
    <property type="match status" value="1"/>
</dbReference>
<evidence type="ECO:0000256" key="3">
    <source>
        <dbReference type="ARBA" id="ARBA00022722"/>
    </source>
</evidence>
<organism evidence="9">
    <name type="scientific">Pseudomonas sp. MYb327</name>
    <dbReference type="NCBI Taxonomy" id="2745230"/>
    <lineage>
        <taxon>Bacteria</taxon>
        <taxon>Pseudomonadati</taxon>
        <taxon>Pseudomonadota</taxon>
        <taxon>Gammaproteobacteria</taxon>
        <taxon>Pseudomonadales</taxon>
        <taxon>Pseudomonadaceae</taxon>
        <taxon>Pseudomonas</taxon>
    </lineage>
</organism>
<keyword evidence="5" id="KW-0378">Hydrolase</keyword>
<dbReference type="SUPFAM" id="SSF54060">
    <property type="entry name" value="His-Me finger endonucleases"/>
    <property type="match status" value="1"/>
</dbReference>
<keyword evidence="7" id="KW-0078">Bacteriocin</keyword>
<evidence type="ECO:0000256" key="2">
    <source>
        <dbReference type="ARBA" id="ARBA00022529"/>
    </source>
</evidence>
<evidence type="ECO:0000256" key="4">
    <source>
        <dbReference type="ARBA" id="ARBA00022759"/>
    </source>
</evidence>
<evidence type="ECO:0000256" key="6">
    <source>
        <dbReference type="ARBA" id="ARBA00023022"/>
    </source>
</evidence>
<dbReference type="GO" id="GO:0042742">
    <property type="term" value="P:defense response to bacterium"/>
    <property type="evidence" value="ECO:0007669"/>
    <property type="project" value="UniProtKB-KW"/>
</dbReference>
<dbReference type="GO" id="GO:0016787">
    <property type="term" value="F:hydrolase activity"/>
    <property type="evidence" value="ECO:0007669"/>
    <property type="project" value="UniProtKB-KW"/>
</dbReference>
<dbReference type="CDD" id="cd00085">
    <property type="entry name" value="HNHc"/>
    <property type="match status" value="1"/>
</dbReference>
<dbReference type="InterPro" id="IPR044925">
    <property type="entry name" value="His-Me_finger_sf"/>
</dbReference>
<proteinExistence type="inferred from homology"/>
<dbReference type="InterPro" id="IPR003615">
    <property type="entry name" value="HNH_nuc"/>
</dbReference>
<dbReference type="InterPro" id="IPR016128">
    <property type="entry name" value="Pyosin/cloacin_T_dom"/>
</dbReference>
<evidence type="ECO:0000256" key="7">
    <source>
        <dbReference type="ARBA" id="ARBA00023048"/>
    </source>
</evidence>
<dbReference type="AlphaFoldDB" id="A0AAU8DZH6"/>
<comment type="similarity">
    <text evidence="1">Belongs to the colicin/pyosin nuclease family.</text>
</comment>
<dbReference type="EMBL" id="CP159258">
    <property type="protein sequence ID" value="XCG73293.1"/>
    <property type="molecule type" value="Genomic_DNA"/>
</dbReference>
<keyword evidence="2" id="KW-0929">Antimicrobial</keyword>
<reference evidence="9" key="1">
    <citation type="submission" date="2024-06" db="EMBL/GenBank/DDBJ databases">
        <title>The Caenorhabditis elegans bacterial microbiome influences microsporidia infection through nutrient limitation and inhibiting parasite invasion.</title>
        <authorList>
            <person name="Tamim El Jarkass H."/>
            <person name="Castelblanco S."/>
            <person name="Kaur M."/>
            <person name="Wan Y.C."/>
            <person name="Ellis A.E."/>
            <person name="Sheldon R.D."/>
            <person name="Lien E.C."/>
            <person name="Burton N.O."/>
            <person name="Wright G.D."/>
            <person name="Reinke A.W."/>
        </authorList>
    </citation>
    <scope>NUCLEOTIDE SEQUENCE</scope>
    <source>
        <strain evidence="9">MYb327</strain>
    </source>
</reference>
<evidence type="ECO:0000256" key="5">
    <source>
        <dbReference type="ARBA" id="ARBA00022801"/>
    </source>
</evidence>
<dbReference type="InterPro" id="IPR037146">
    <property type="entry name" value="Colicin/pyocin_DNase_dom_sf"/>
</dbReference>
<evidence type="ECO:0000313" key="9">
    <source>
        <dbReference type="EMBL" id="XCG73293.1"/>
    </source>
</evidence>
<protein>
    <submittedName>
        <fullName evidence="9">S-type pyocin domain-containing protein</fullName>
    </submittedName>
</protein>
<sequence>MSEESDESLKRRGLIRSKTWPYVISVLPREMEPSRPNKVKTALAREREQKEETHRYEALQKAERARQDEFLRVCGEREKAEQLKSPSVQDCTFAKSTSVAKGQVCHPNGTAPFESLGNYGTYAVLSTREAITLAGTPLHLIGGSATALTLASRVGGSLSLGLSGTALSAGVVAGGIAGTVAMLWPSNFASDAAFYSTEEFANLTVANIGVRVNVKHLPGESVSAFGVYTGYNSAWRSVPVIAATARGDQLVADLGDGVELIWTPAVDTSRVLGIPALEGAPPLPAAFVFPVAEQAEQRYEHPANPADFRDAIIWFPGQPQILPVYISLNVRGAPGVVTGVGQDVTGIWLAGAGAGEGSPVPTRIADQLRGREFSSFDAFRKAFWKVIAGDPELHRQFNEDNLNRIKSGYAPIARDKDTVGKRSTFELHHVERIADGGAVYDVDNLRANTPRNHIANHRKQ</sequence>
<dbReference type="GO" id="GO:0031640">
    <property type="term" value="P:killing of cells of another organism"/>
    <property type="evidence" value="ECO:0007669"/>
    <property type="project" value="UniProtKB-KW"/>
</dbReference>
<dbReference type="SUPFAM" id="SSF69369">
    <property type="entry name" value="Cloacin translocation domain"/>
    <property type="match status" value="1"/>
</dbReference>
<keyword evidence="6" id="KW-0044">Antibiotic</keyword>
<dbReference type="Pfam" id="PF21431">
    <property type="entry name" value="Col-Pyo_DNase"/>
    <property type="match status" value="1"/>
</dbReference>
<dbReference type="GO" id="GO:0004519">
    <property type="term" value="F:endonuclease activity"/>
    <property type="evidence" value="ECO:0007669"/>
    <property type="project" value="UniProtKB-KW"/>
</dbReference>
<name>A0AAU8DZH6_9PSED</name>
<dbReference type="InterPro" id="IPR036302">
    <property type="entry name" value="Pyosin/cloacin_T_dom_sf"/>
</dbReference>
<dbReference type="Gene3D" id="3.90.540.10">
    <property type="entry name" value="Colicin/pyocin, DNase domain"/>
    <property type="match status" value="1"/>
</dbReference>
<gene>
    <name evidence="9" type="ORF">ABVN21_21445</name>
</gene>
<feature type="domain" description="Pyosin/cloacin translocation" evidence="8">
    <location>
        <begin position="197"/>
        <end position="326"/>
    </location>
</feature>
<evidence type="ECO:0000259" key="8">
    <source>
        <dbReference type="Pfam" id="PF06958"/>
    </source>
</evidence>
<accession>A0AAU8DZH6</accession>
<evidence type="ECO:0000256" key="1">
    <source>
        <dbReference type="ARBA" id="ARBA00006811"/>
    </source>
</evidence>